<evidence type="ECO:0000256" key="1">
    <source>
        <dbReference type="SAM" id="MobiDB-lite"/>
    </source>
</evidence>
<reference evidence="2 3" key="1">
    <citation type="journal article" date="2016" name="Nat. Commun.">
        <title>Extremotolerant tardigrade genome and improved radiotolerance of human cultured cells by tardigrade-unique protein.</title>
        <authorList>
            <person name="Hashimoto T."/>
            <person name="Horikawa D.D."/>
            <person name="Saito Y."/>
            <person name="Kuwahara H."/>
            <person name="Kozuka-Hata H."/>
            <person name="Shin-I T."/>
            <person name="Minakuchi Y."/>
            <person name="Ohishi K."/>
            <person name="Motoyama A."/>
            <person name="Aizu T."/>
            <person name="Enomoto A."/>
            <person name="Kondo K."/>
            <person name="Tanaka S."/>
            <person name="Hara Y."/>
            <person name="Koshikawa S."/>
            <person name="Sagara H."/>
            <person name="Miura T."/>
            <person name="Yokobori S."/>
            <person name="Miyagawa K."/>
            <person name="Suzuki Y."/>
            <person name="Kubo T."/>
            <person name="Oyama M."/>
            <person name="Kohara Y."/>
            <person name="Fujiyama A."/>
            <person name="Arakawa K."/>
            <person name="Katayama T."/>
            <person name="Toyoda A."/>
            <person name="Kunieda T."/>
        </authorList>
    </citation>
    <scope>NUCLEOTIDE SEQUENCE [LARGE SCALE GENOMIC DNA]</scope>
    <source>
        <strain evidence="2 3">YOKOZUNA-1</strain>
    </source>
</reference>
<dbReference type="Gene3D" id="1.25.40.180">
    <property type="match status" value="1"/>
</dbReference>
<dbReference type="Proteomes" id="UP000186922">
    <property type="component" value="Unassembled WGS sequence"/>
</dbReference>
<accession>A0A1D1UQ71</accession>
<evidence type="ECO:0000313" key="3">
    <source>
        <dbReference type="Proteomes" id="UP000186922"/>
    </source>
</evidence>
<feature type="compositionally biased region" description="Acidic residues" evidence="1">
    <location>
        <begin position="328"/>
        <end position="341"/>
    </location>
</feature>
<dbReference type="AlphaFoldDB" id="A0A1D1UQ71"/>
<feature type="region of interest" description="Disordered" evidence="1">
    <location>
        <begin position="376"/>
        <end position="399"/>
    </location>
</feature>
<dbReference type="InterPro" id="IPR016024">
    <property type="entry name" value="ARM-type_fold"/>
</dbReference>
<evidence type="ECO:0008006" key="4">
    <source>
        <dbReference type="Google" id="ProtNLM"/>
    </source>
</evidence>
<evidence type="ECO:0000313" key="2">
    <source>
        <dbReference type="EMBL" id="GAU89417.1"/>
    </source>
</evidence>
<proteinExistence type="predicted"/>
<feature type="region of interest" description="Disordered" evidence="1">
    <location>
        <begin position="268"/>
        <end position="306"/>
    </location>
</feature>
<feature type="region of interest" description="Disordered" evidence="1">
    <location>
        <begin position="323"/>
        <end position="364"/>
    </location>
</feature>
<dbReference type="OrthoDB" id="10487798at2759"/>
<comment type="caution">
    <text evidence="2">The sequence shown here is derived from an EMBL/GenBank/DDBJ whole genome shotgun (WGS) entry which is preliminary data.</text>
</comment>
<gene>
    <name evidence="2" type="primary">RvY_01968-1</name>
    <name evidence="2" type="synonym">RvY_01968.1</name>
    <name evidence="2" type="ORF">RvY_01968</name>
</gene>
<keyword evidence="3" id="KW-1185">Reference proteome</keyword>
<name>A0A1D1UQ71_RAMVA</name>
<sequence>MDGPPHGGFNEAHYEEMTSDDAAATAFGSCFVSLLQSEGTPEDVTESVEELLGTLSNCAINHFATLEEMISYIFDSARVDRGTHYIASNFLAEVTEKYTREVQGKTFATAVIVKLREVNEYCTAVMDNFAKGNQSPESVAEVRLIATFYADLCPKLLVLGSFKAATPAIIYGLFELITAFVKREANAIPLAHFLDNVQCATLMLKLAGPSIDRAMREDSSISQKIPGVVAKLYDTLRELLITANDLNTHCRRDIIKVLEYRASRWGEVPSPDHVIPAESEAEQTTGRDEVDPALGTHYGPDQNPLTQEELDFMNDEANAVNNGRALSDEEPEGEEYGEDNVENLMGGMNLGAGDGQDQNAYSAPWTYEAVPDEVLAEFRRRQKPDYRPNGGDADRHYYQ</sequence>
<dbReference type="EMBL" id="BDGG01000001">
    <property type="protein sequence ID" value="GAU89417.1"/>
    <property type="molecule type" value="Genomic_DNA"/>
</dbReference>
<organism evidence="2 3">
    <name type="scientific">Ramazzottius varieornatus</name>
    <name type="common">Water bear</name>
    <name type="synonym">Tardigrade</name>
    <dbReference type="NCBI Taxonomy" id="947166"/>
    <lineage>
        <taxon>Eukaryota</taxon>
        <taxon>Metazoa</taxon>
        <taxon>Ecdysozoa</taxon>
        <taxon>Tardigrada</taxon>
        <taxon>Eutardigrada</taxon>
        <taxon>Parachela</taxon>
        <taxon>Hypsibioidea</taxon>
        <taxon>Ramazzottiidae</taxon>
        <taxon>Ramazzottius</taxon>
    </lineage>
</organism>
<dbReference type="STRING" id="947166.A0A1D1UQ71"/>
<protein>
    <recommendedName>
        <fullName evidence="4">MIF4G domain-containing protein</fullName>
    </recommendedName>
</protein>
<dbReference type="SUPFAM" id="SSF48371">
    <property type="entry name" value="ARM repeat"/>
    <property type="match status" value="1"/>
</dbReference>